<dbReference type="EMBL" id="LAEV01001909">
    <property type="protein sequence ID" value="KKA27041.1"/>
    <property type="molecule type" value="Genomic_DNA"/>
</dbReference>
<dbReference type="InterPro" id="IPR008967">
    <property type="entry name" value="p53-like_TF_DNA-bd_sf"/>
</dbReference>
<gene>
    <name evidence="5" type="ORF">TD95_003956</name>
</gene>
<dbReference type="GO" id="GO:0045944">
    <property type="term" value="P:positive regulation of transcription by RNA polymerase II"/>
    <property type="evidence" value="ECO:0007669"/>
    <property type="project" value="TreeGrafter"/>
</dbReference>
<dbReference type="PROSITE" id="PS51517">
    <property type="entry name" value="NDT80"/>
    <property type="match status" value="1"/>
</dbReference>
<dbReference type="GO" id="GO:0003700">
    <property type="term" value="F:DNA-binding transcription factor activity"/>
    <property type="evidence" value="ECO:0007669"/>
    <property type="project" value="UniProtKB-UniRule"/>
</dbReference>
<dbReference type="InterPro" id="IPR037141">
    <property type="entry name" value="NDT80_DNA-bd_dom_sf"/>
</dbReference>
<comment type="caution">
    <text evidence="5">The sequence shown here is derived from an EMBL/GenBank/DDBJ whole genome shotgun (WGS) entry which is preliminary data.</text>
</comment>
<feature type="compositionally biased region" description="Basic and acidic residues" evidence="3">
    <location>
        <begin position="367"/>
        <end position="387"/>
    </location>
</feature>
<evidence type="ECO:0000256" key="2">
    <source>
        <dbReference type="PROSITE-ProRule" id="PRU00850"/>
    </source>
</evidence>
<organism evidence="5 6">
    <name type="scientific">Thielaviopsis punctulata</name>
    <dbReference type="NCBI Taxonomy" id="72032"/>
    <lineage>
        <taxon>Eukaryota</taxon>
        <taxon>Fungi</taxon>
        <taxon>Dikarya</taxon>
        <taxon>Ascomycota</taxon>
        <taxon>Pezizomycotina</taxon>
        <taxon>Sordariomycetes</taxon>
        <taxon>Hypocreomycetidae</taxon>
        <taxon>Microascales</taxon>
        <taxon>Ceratocystidaceae</taxon>
        <taxon>Thielaviopsis</taxon>
    </lineage>
</organism>
<dbReference type="Gene3D" id="2.60.40.1390">
    <property type="entry name" value="NDT80 DNA-binding domain"/>
    <property type="match status" value="1"/>
</dbReference>
<dbReference type="PANTHER" id="PTHR35144">
    <property type="entry name" value="MEIOSIS-SPECIFIC TRANSCRIPTION FACTOR NDT80"/>
    <property type="match status" value="1"/>
</dbReference>
<protein>
    <recommendedName>
        <fullName evidence="4">NDT80 domain-containing protein</fullName>
    </recommendedName>
</protein>
<feature type="compositionally biased region" description="Polar residues" evidence="3">
    <location>
        <begin position="514"/>
        <end position="523"/>
    </location>
</feature>
<dbReference type="SUPFAM" id="SSF49417">
    <property type="entry name" value="p53-like transcription factors"/>
    <property type="match status" value="1"/>
</dbReference>
<dbReference type="InterPro" id="IPR052605">
    <property type="entry name" value="Fungal_trans_regulator"/>
</dbReference>
<accession>A0A0F4ZA47</accession>
<dbReference type="Pfam" id="PF05224">
    <property type="entry name" value="NDT80_PhoG"/>
    <property type="match status" value="1"/>
</dbReference>
<dbReference type="PANTHER" id="PTHR35144:SF1">
    <property type="entry name" value="PROTEIN PACG"/>
    <property type="match status" value="1"/>
</dbReference>
<name>A0A0F4ZA47_9PEZI</name>
<dbReference type="Proteomes" id="UP000033483">
    <property type="component" value="Unassembled WGS sequence"/>
</dbReference>
<dbReference type="InterPro" id="IPR024061">
    <property type="entry name" value="NDT80_DNA-bd_dom"/>
</dbReference>
<feature type="DNA-binding region" description="NDT80" evidence="2">
    <location>
        <begin position="127"/>
        <end position="373"/>
    </location>
</feature>
<dbReference type="GO" id="GO:0003677">
    <property type="term" value="F:DNA binding"/>
    <property type="evidence" value="ECO:0007669"/>
    <property type="project" value="UniProtKB-KW"/>
</dbReference>
<evidence type="ECO:0000256" key="3">
    <source>
        <dbReference type="SAM" id="MobiDB-lite"/>
    </source>
</evidence>
<evidence type="ECO:0000313" key="6">
    <source>
        <dbReference type="Proteomes" id="UP000033483"/>
    </source>
</evidence>
<dbReference type="GO" id="GO:0051321">
    <property type="term" value="P:meiotic cell cycle"/>
    <property type="evidence" value="ECO:0007669"/>
    <property type="project" value="TreeGrafter"/>
</dbReference>
<dbReference type="GO" id="GO:0000228">
    <property type="term" value="C:nuclear chromosome"/>
    <property type="evidence" value="ECO:0007669"/>
    <property type="project" value="TreeGrafter"/>
</dbReference>
<feature type="domain" description="NDT80" evidence="4">
    <location>
        <begin position="127"/>
        <end position="373"/>
    </location>
</feature>
<keyword evidence="6" id="KW-1185">Reference proteome</keyword>
<evidence type="ECO:0000313" key="5">
    <source>
        <dbReference type="EMBL" id="KKA27041.1"/>
    </source>
</evidence>
<feature type="region of interest" description="Disordered" evidence="3">
    <location>
        <begin position="1"/>
        <end position="20"/>
    </location>
</feature>
<feature type="region of interest" description="Disordered" evidence="3">
    <location>
        <begin position="363"/>
        <end position="523"/>
    </location>
</feature>
<dbReference type="AlphaFoldDB" id="A0A0F4ZA47"/>
<reference evidence="5 6" key="1">
    <citation type="submission" date="2015-03" db="EMBL/GenBank/DDBJ databases">
        <authorList>
            <person name="Radwan O."/>
            <person name="Al-Naeli F.A."/>
            <person name="Rendon G.A."/>
            <person name="Fields C."/>
        </authorList>
    </citation>
    <scope>NUCLEOTIDE SEQUENCE [LARGE SCALE GENOMIC DNA]</scope>
    <source>
        <strain evidence="5">CR-DP1</strain>
    </source>
</reference>
<feature type="compositionally biased region" description="Low complexity" evidence="3">
    <location>
        <begin position="477"/>
        <end position="492"/>
    </location>
</feature>
<feature type="compositionally biased region" description="Polar residues" evidence="3">
    <location>
        <begin position="426"/>
        <end position="438"/>
    </location>
</feature>
<proteinExistence type="predicted"/>
<evidence type="ECO:0000259" key="4">
    <source>
        <dbReference type="PROSITE" id="PS51517"/>
    </source>
</evidence>
<evidence type="ECO:0000256" key="1">
    <source>
        <dbReference type="ARBA" id="ARBA00023125"/>
    </source>
</evidence>
<feature type="compositionally biased region" description="Low complexity" evidence="3">
    <location>
        <begin position="439"/>
        <end position="454"/>
    </location>
</feature>
<sequence>MHDHNLAPSHGHHGPVSVAGNDASLVMGATQPLTSQQLGSQSLGSQSLASQTLGSQPLGPQQLGSQPLGSQPLGIDFEADVNYDEFSNLQSGFPDPMATNMSTALYAPFDQLAPFDDSFPYSQQFEPTREVDAFHEEEPSPKSLDSKLLSFSNQMTVLVPIDETGEFSSFSMSAELNGMFFVAEDVFGVETSGRPLELTCYRRNLWQCSAQVTLPRQRPLEFVGENNTRVTIVEYSASITATESIDHKATEIISVPWKNHASAAAAAGSASLAVIPPEEPRQGATAPRNIPINISSAKEIDATRVIVPLLWKRLQFKHATANNGRRKGQQQHYIVHVTLLGKTTTGEIMSIASVKSSPVIVRGRSPRNFDSKKDVQLLGEKKAERKNTLTSNPGSEREASVPVSMPPRFSSVPNIQATGDWKTSPAPYTTPASNSSRTPQVSQQQLPPSQPQHQHMSKKMAMSPAQQRPPIPAWSLAGSASVSAAGPAVGAPQQMPFGAGPMPLSLSEDERSPNRSGSDVQSPQYNKMAMMYAANQAAMEDADMLYEYFPLSVDDWMPPVDAVYRPHVVHHTIVPPELKAQQVNNKSKRYFVAD</sequence>
<keyword evidence="1 2" id="KW-0238">DNA-binding</keyword>
<feature type="region of interest" description="Disordered" evidence="3">
    <location>
        <begin position="35"/>
        <end position="74"/>
    </location>
</feature>
<dbReference type="OrthoDB" id="4117572at2759"/>